<keyword evidence="7 10" id="KW-1133">Transmembrane helix</keyword>
<organism evidence="11 12">
    <name type="scientific">Nocardia africana</name>
    <dbReference type="NCBI Taxonomy" id="134964"/>
    <lineage>
        <taxon>Bacteria</taxon>
        <taxon>Bacillati</taxon>
        <taxon>Actinomycetota</taxon>
        <taxon>Actinomycetes</taxon>
        <taxon>Mycobacteriales</taxon>
        <taxon>Nocardiaceae</taxon>
        <taxon>Nocardia</taxon>
    </lineage>
</organism>
<dbReference type="PANTHER" id="PTHR37468">
    <property type="entry name" value="SULFATE TRANSPORTER CYSZ"/>
    <property type="match status" value="1"/>
</dbReference>
<dbReference type="PANTHER" id="PTHR37468:SF1">
    <property type="entry name" value="SULFATE TRANSPORTER CYSZ"/>
    <property type="match status" value="1"/>
</dbReference>
<feature type="transmembrane region" description="Helical" evidence="10">
    <location>
        <begin position="71"/>
        <end position="100"/>
    </location>
</feature>
<keyword evidence="6 10" id="KW-0812">Transmembrane</keyword>
<feature type="transmembrane region" description="Helical" evidence="10">
    <location>
        <begin position="167"/>
        <end position="189"/>
    </location>
</feature>
<evidence type="ECO:0000313" key="12">
    <source>
        <dbReference type="Proteomes" id="UP001601521"/>
    </source>
</evidence>
<comment type="caution">
    <text evidence="11">The sequence shown here is derived from an EMBL/GenBank/DDBJ whole genome shotgun (WGS) entry which is preliminary data.</text>
</comment>
<protein>
    <submittedName>
        <fullName evidence="11">EI24 domain-containing protein</fullName>
    </submittedName>
</protein>
<name>A0ABW6NKD8_9NOCA</name>
<evidence type="ECO:0000256" key="8">
    <source>
        <dbReference type="ARBA" id="ARBA00023032"/>
    </source>
</evidence>
<comment type="subcellular location">
    <subcellularLocation>
        <location evidence="1">Membrane</location>
        <topology evidence="1">Multi-pass membrane protein</topology>
    </subcellularLocation>
</comment>
<keyword evidence="5" id="KW-0028">Amino-acid biosynthesis</keyword>
<evidence type="ECO:0000256" key="4">
    <source>
        <dbReference type="ARBA" id="ARBA00022519"/>
    </source>
</evidence>
<reference evidence="11 12" key="1">
    <citation type="submission" date="2024-10" db="EMBL/GenBank/DDBJ databases">
        <title>The Natural Products Discovery Center: Release of the First 8490 Sequenced Strains for Exploring Actinobacteria Biosynthetic Diversity.</title>
        <authorList>
            <person name="Kalkreuter E."/>
            <person name="Kautsar S.A."/>
            <person name="Yang D."/>
            <person name="Bader C.D."/>
            <person name="Teijaro C.N."/>
            <person name="Fluegel L."/>
            <person name="Davis C.M."/>
            <person name="Simpson J.R."/>
            <person name="Lauterbach L."/>
            <person name="Steele A.D."/>
            <person name="Gui C."/>
            <person name="Meng S."/>
            <person name="Li G."/>
            <person name="Viehrig K."/>
            <person name="Ye F."/>
            <person name="Su P."/>
            <person name="Kiefer A.F."/>
            <person name="Nichols A."/>
            <person name="Cepeda A.J."/>
            <person name="Yan W."/>
            <person name="Fan B."/>
            <person name="Jiang Y."/>
            <person name="Adhikari A."/>
            <person name="Zheng C.-J."/>
            <person name="Schuster L."/>
            <person name="Cowan T.M."/>
            <person name="Smanski M.J."/>
            <person name="Chevrette M.G."/>
            <person name="De Carvalho L.P.S."/>
            <person name="Shen B."/>
        </authorList>
    </citation>
    <scope>NUCLEOTIDE SEQUENCE [LARGE SCALE GENOMIC DNA]</scope>
    <source>
        <strain evidence="11 12">NPDC004550</strain>
    </source>
</reference>
<evidence type="ECO:0000256" key="1">
    <source>
        <dbReference type="ARBA" id="ARBA00004141"/>
    </source>
</evidence>
<evidence type="ECO:0000256" key="10">
    <source>
        <dbReference type="SAM" id="Phobius"/>
    </source>
</evidence>
<feature type="transmembrane region" description="Helical" evidence="10">
    <location>
        <begin position="142"/>
        <end position="161"/>
    </location>
</feature>
<keyword evidence="8" id="KW-0764">Sulfate transport</keyword>
<accession>A0ABW6NKD8</accession>
<evidence type="ECO:0000256" key="2">
    <source>
        <dbReference type="ARBA" id="ARBA00022448"/>
    </source>
</evidence>
<keyword evidence="12" id="KW-1185">Reference proteome</keyword>
<proteinExistence type="predicted"/>
<gene>
    <name evidence="11" type="ORF">ACFYTH_19790</name>
</gene>
<dbReference type="Pfam" id="PF07264">
    <property type="entry name" value="EI24"/>
    <property type="match status" value="1"/>
</dbReference>
<keyword evidence="3" id="KW-1003">Cell membrane</keyword>
<evidence type="ECO:0000256" key="7">
    <source>
        <dbReference type="ARBA" id="ARBA00022989"/>
    </source>
</evidence>
<keyword evidence="9 10" id="KW-0472">Membrane</keyword>
<dbReference type="RefSeq" id="WP_387252495.1">
    <property type="nucleotide sequence ID" value="NZ_JBIALX010000007.1"/>
</dbReference>
<evidence type="ECO:0000256" key="5">
    <source>
        <dbReference type="ARBA" id="ARBA00022605"/>
    </source>
</evidence>
<keyword evidence="2" id="KW-0813">Transport</keyword>
<dbReference type="InterPro" id="IPR059112">
    <property type="entry name" value="CysZ/EI24"/>
</dbReference>
<evidence type="ECO:0000256" key="3">
    <source>
        <dbReference type="ARBA" id="ARBA00022475"/>
    </source>
</evidence>
<evidence type="ECO:0000313" key="11">
    <source>
        <dbReference type="EMBL" id="MFF0455610.1"/>
    </source>
</evidence>
<feature type="transmembrane region" description="Helical" evidence="10">
    <location>
        <begin position="209"/>
        <end position="230"/>
    </location>
</feature>
<dbReference type="EMBL" id="JBIALX010000007">
    <property type="protein sequence ID" value="MFF0455610.1"/>
    <property type="molecule type" value="Genomic_DNA"/>
</dbReference>
<evidence type="ECO:0000256" key="9">
    <source>
        <dbReference type="ARBA" id="ARBA00023136"/>
    </source>
</evidence>
<sequence>MRDVVRGFGYLVRGQRWAAAHRRELGLGLLPGVISMVLYLGLLVALVWFAGDLVAWATPFAAQWASPWPGLLRGGLAVLLVLLGLFLAVITFTAVTLVIGQPFYEALSERVDRSLSADGRAPESGLPLWREVWIGMRDGVRILIRAAVWGVVLFCAGFLPVVGQTVIPVLGVCVAGFFLAQELTGVAMLRRGIELRDQLTMLRSRRMLVWGFGIPLAAAFLVPFVAIVLMPGAVAGATMLARELCGADSDPGRSRSPRP</sequence>
<feature type="transmembrane region" description="Helical" evidence="10">
    <location>
        <begin position="25"/>
        <end position="51"/>
    </location>
</feature>
<dbReference type="Proteomes" id="UP001601521">
    <property type="component" value="Unassembled WGS sequence"/>
</dbReference>
<keyword evidence="4" id="KW-0997">Cell inner membrane</keyword>
<dbReference type="InterPro" id="IPR050480">
    <property type="entry name" value="CysZ-like"/>
</dbReference>
<evidence type="ECO:0000256" key="6">
    <source>
        <dbReference type="ARBA" id="ARBA00022692"/>
    </source>
</evidence>